<keyword evidence="3" id="KW-1185">Reference proteome</keyword>
<dbReference type="InterPro" id="IPR026082">
    <property type="entry name" value="ABCA"/>
</dbReference>
<feature type="transmembrane region" description="Helical" evidence="1">
    <location>
        <begin position="244"/>
        <end position="262"/>
    </location>
</feature>
<dbReference type="GO" id="GO:0140359">
    <property type="term" value="F:ABC-type transporter activity"/>
    <property type="evidence" value="ECO:0007669"/>
    <property type="project" value="InterPro"/>
</dbReference>
<keyword evidence="1" id="KW-0472">Membrane</keyword>
<sequence length="289" mass="33026">MLAQVSNAYLKFLLGPATSMLFELVKEMPKPATQLNLRSDFSSFLGPLFFTRVILQLFLVILTSLVYEKEQKLRIMMKMHGLGDGPYWTISYAYFLVISSAYMICFVIFGSVIGLKYFILNDYNIQLVFHFLYIKLQISLAFLLASIFSNVKTAAADDFYLMLTIVGYILVFGSGLLGGFLFEFFVQDTSFPRRRIIVMELYPGFSLHCGLYECAQYAITGNSKGTDGMRWSNLSDSSNGMKEVLIIMFVEWLVVLFIAYYIDQPNRNLNRILFLKLGLDLRVLGAEHN</sequence>
<dbReference type="AlphaFoldDB" id="A0AAU9RS22"/>
<dbReference type="Proteomes" id="UP000836841">
    <property type="component" value="Unassembled WGS sequence"/>
</dbReference>
<reference evidence="2 3" key="1">
    <citation type="submission" date="2022-03" db="EMBL/GenBank/DDBJ databases">
        <authorList>
            <person name="Nunn A."/>
            <person name="Chopra R."/>
            <person name="Nunn A."/>
            <person name="Contreras Garrido A."/>
        </authorList>
    </citation>
    <scope>NUCLEOTIDE SEQUENCE [LARGE SCALE GENOMIC DNA]</scope>
</reference>
<organism evidence="2 3">
    <name type="scientific">Thlaspi arvense</name>
    <name type="common">Field penny-cress</name>
    <dbReference type="NCBI Taxonomy" id="13288"/>
    <lineage>
        <taxon>Eukaryota</taxon>
        <taxon>Viridiplantae</taxon>
        <taxon>Streptophyta</taxon>
        <taxon>Embryophyta</taxon>
        <taxon>Tracheophyta</taxon>
        <taxon>Spermatophyta</taxon>
        <taxon>Magnoliopsida</taxon>
        <taxon>eudicotyledons</taxon>
        <taxon>Gunneridae</taxon>
        <taxon>Pentapetalae</taxon>
        <taxon>rosids</taxon>
        <taxon>malvids</taxon>
        <taxon>Brassicales</taxon>
        <taxon>Brassicaceae</taxon>
        <taxon>Thlaspideae</taxon>
        <taxon>Thlaspi</taxon>
    </lineage>
</organism>
<dbReference type="PANTHER" id="PTHR19229">
    <property type="entry name" value="ATP-BINDING CASSETTE TRANSPORTER SUBFAMILY A ABCA"/>
    <property type="match status" value="1"/>
</dbReference>
<feature type="transmembrane region" description="Helical" evidence="1">
    <location>
        <begin position="127"/>
        <end position="148"/>
    </location>
</feature>
<dbReference type="PANTHER" id="PTHR19229:SF154">
    <property type="entry name" value="ABC TRANSPORTER A FAMILY MEMBER 3-RELATED"/>
    <property type="match status" value="1"/>
</dbReference>
<feature type="transmembrane region" description="Helical" evidence="1">
    <location>
        <begin position="160"/>
        <end position="186"/>
    </location>
</feature>
<proteinExistence type="predicted"/>
<gene>
    <name evidence="2" type="ORF">TAV2_LOCUS8227</name>
</gene>
<feature type="transmembrane region" description="Helical" evidence="1">
    <location>
        <begin position="45"/>
        <end position="67"/>
    </location>
</feature>
<keyword evidence="1" id="KW-1133">Transmembrane helix</keyword>
<dbReference type="EMBL" id="CAJVSB020000267">
    <property type="protein sequence ID" value="CAH2049209.1"/>
    <property type="molecule type" value="Genomic_DNA"/>
</dbReference>
<keyword evidence="1" id="KW-0812">Transmembrane</keyword>
<evidence type="ECO:0000313" key="3">
    <source>
        <dbReference type="Proteomes" id="UP000836841"/>
    </source>
</evidence>
<dbReference type="GO" id="GO:0005319">
    <property type="term" value="F:lipid transporter activity"/>
    <property type="evidence" value="ECO:0007669"/>
    <property type="project" value="TreeGrafter"/>
</dbReference>
<name>A0AAU9RS22_THLAR</name>
<protein>
    <submittedName>
        <fullName evidence="2">Uncharacterized protein</fullName>
    </submittedName>
</protein>
<feature type="transmembrane region" description="Helical" evidence="1">
    <location>
        <begin position="87"/>
        <end position="115"/>
    </location>
</feature>
<evidence type="ECO:0000313" key="2">
    <source>
        <dbReference type="EMBL" id="CAH2049209.1"/>
    </source>
</evidence>
<dbReference type="GO" id="GO:0016020">
    <property type="term" value="C:membrane"/>
    <property type="evidence" value="ECO:0007669"/>
    <property type="project" value="InterPro"/>
</dbReference>
<accession>A0AAU9RS22</accession>
<evidence type="ECO:0000256" key="1">
    <source>
        <dbReference type="SAM" id="Phobius"/>
    </source>
</evidence>
<comment type="caution">
    <text evidence="2">The sequence shown here is derived from an EMBL/GenBank/DDBJ whole genome shotgun (WGS) entry which is preliminary data.</text>
</comment>